<feature type="domain" description="Tetracyclin repressor-like C-terminal" evidence="5">
    <location>
        <begin position="81"/>
        <end position="191"/>
    </location>
</feature>
<sequence>MSSQESPAKATRRRGAELDEAIRQAVRDELEAHGYAALTFEGVARRAQTSKPVIYRRYESRALMVVDAWIRPTPSDPEPTSTGDLREDFRLLARAVFERFSRIGIETLRGILAELPPEQIPKLTETTTSWARDALHVVLAAARERGEIGSRPLPEHVAELPIVLMRNELFFTGRPDTAPLRDREIDRIIDDICLPLLRPGDGNGS</sequence>
<comment type="caution">
    <text evidence="6">The sequence shown here is derived from an EMBL/GenBank/DDBJ whole genome shotgun (WGS) entry which is preliminary data.</text>
</comment>
<dbReference type="Gene3D" id="1.10.10.60">
    <property type="entry name" value="Homeodomain-like"/>
    <property type="match status" value="1"/>
</dbReference>
<keyword evidence="7" id="KW-1185">Reference proteome</keyword>
<dbReference type="SUPFAM" id="SSF46689">
    <property type="entry name" value="Homeodomain-like"/>
    <property type="match status" value="1"/>
</dbReference>
<reference evidence="6 7" key="1">
    <citation type="submission" date="2018-12" db="EMBL/GenBank/DDBJ databases">
        <title>YIM 101343 draft genome.</title>
        <authorList>
            <person name="Chen X."/>
        </authorList>
    </citation>
    <scope>NUCLEOTIDE SEQUENCE [LARGE SCALE GENOMIC DNA]</scope>
    <source>
        <strain evidence="6 7">YIM 101343</strain>
    </source>
</reference>
<keyword evidence="3" id="KW-0804">Transcription</keyword>
<dbReference type="Gene3D" id="1.10.357.10">
    <property type="entry name" value="Tetracycline Repressor, domain 2"/>
    <property type="match status" value="1"/>
</dbReference>
<proteinExistence type="predicted"/>
<dbReference type="GO" id="GO:0000976">
    <property type="term" value="F:transcription cis-regulatory region binding"/>
    <property type="evidence" value="ECO:0007669"/>
    <property type="project" value="TreeGrafter"/>
</dbReference>
<dbReference type="InterPro" id="IPR001647">
    <property type="entry name" value="HTH_TetR"/>
</dbReference>
<dbReference type="RefSeq" id="WP_126120857.1">
    <property type="nucleotide sequence ID" value="NZ_RXHJ01000008.1"/>
</dbReference>
<feature type="domain" description="HTH tetR-type" evidence="4">
    <location>
        <begin position="25"/>
        <end position="62"/>
    </location>
</feature>
<gene>
    <name evidence="6" type="ORF">EAH68_08270</name>
</gene>
<organism evidence="6 7">
    <name type="scientific">Corynebacterium hylobatis</name>
    <dbReference type="NCBI Taxonomy" id="1859290"/>
    <lineage>
        <taxon>Bacteria</taxon>
        <taxon>Bacillati</taxon>
        <taxon>Actinomycetota</taxon>
        <taxon>Actinomycetes</taxon>
        <taxon>Mycobacteriales</taxon>
        <taxon>Corynebacteriaceae</taxon>
        <taxon>Corynebacterium</taxon>
    </lineage>
</organism>
<evidence type="ECO:0000313" key="7">
    <source>
        <dbReference type="Proteomes" id="UP000274907"/>
    </source>
</evidence>
<name>A0A3R9ZIQ6_9CORY</name>
<dbReference type="SUPFAM" id="SSF48498">
    <property type="entry name" value="Tetracyclin repressor-like, C-terminal domain"/>
    <property type="match status" value="1"/>
</dbReference>
<dbReference type="InterPro" id="IPR050109">
    <property type="entry name" value="HTH-type_TetR-like_transc_reg"/>
</dbReference>
<dbReference type="InterPro" id="IPR036271">
    <property type="entry name" value="Tet_transcr_reg_TetR-rel_C_sf"/>
</dbReference>
<dbReference type="OrthoDB" id="9796019at2"/>
<dbReference type="Pfam" id="PF16859">
    <property type="entry name" value="TetR_C_11"/>
    <property type="match status" value="1"/>
</dbReference>
<evidence type="ECO:0000256" key="2">
    <source>
        <dbReference type="ARBA" id="ARBA00023125"/>
    </source>
</evidence>
<dbReference type="GO" id="GO:0003700">
    <property type="term" value="F:DNA-binding transcription factor activity"/>
    <property type="evidence" value="ECO:0007669"/>
    <property type="project" value="TreeGrafter"/>
</dbReference>
<dbReference type="PANTHER" id="PTHR30055:SF148">
    <property type="entry name" value="TETR-FAMILY TRANSCRIPTIONAL REGULATOR"/>
    <property type="match status" value="1"/>
</dbReference>
<dbReference type="InterPro" id="IPR011075">
    <property type="entry name" value="TetR_C"/>
</dbReference>
<dbReference type="PANTHER" id="PTHR30055">
    <property type="entry name" value="HTH-TYPE TRANSCRIPTIONAL REGULATOR RUTR"/>
    <property type="match status" value="1"/>
</dbReference>
<protein>
    <submittedName>
        <fullName evidence="6">TetR/AcrR family transcriptional regulator</fullName>
    </submittedName>
</protein>
<keyword evidence="1" id="KW-0805">Transcription regulation</keyword>
<dbReference type="Pfam" id="PF00440">
    <property type="entry name" value="TetR_N"/>
    <property type="match status" value="1"/>
</dbReference>
<dbReference type="InterPro" id="IPR009057">
    <property type="entry name" value="Homeodomain-like_sf"/>
</dbReference>
<evidence type="ECO:0000313" key="6">
    <source>
        <dbReference type="EMBL" id="RSZ63168.1"/>
    </source>
</evidence>
<evidence type="ECO:0000259" key="4">
    <source>
        <dbReference type="Pfam" id="PF00440"/>
    </source>
</evidence>
<keyword evidence="2" id="KW-0238">DNA-binding</keyword>
<dbReference type="AlphaFoldDB" id="A0A3R9ZIQ6"/>
<evidence type="ECO:0000259" key="5">
    <source>
        <dbReference type="Pfam" id="PF16859"/>
    </source>
</evidence>
<dbReference type="EMBL" id="RXHJ01000008">
    <property type="protein sequence ID" value="RSZ63168.1"/>
    <property type="molecule type" value="Genomic_DNA"/>
</dbReference>
<accession>A0A3R9ZIQ6</accession>
<dbReference type="Proteomes" id="UP000274907">
    <property type="component" value="Unassembled WGS sequence"/>
</dbReference>
<evidence type="ECO:0000256" key="1">
    <source>
        <dbReference type="ARBA" id="ARBA00023015"/>
    </source>
</evidence>
<evidence type="ECO:0000256" key="3">
    <source>
        <dbReference type="ARBA" id="ARBA00023163"/>
    </source>
</evidence>